<gene>
    <name evidence="1" type="ORF">CYLTODRAFT_31781</name>
</gene>
<proteinExistence type="predicted"/>
<reference evidence="1 2" key="1">
    <citation type="journal article" date="2015" name="Fungal Genet. Biol.">
        <title>Evolution of novel wood decay mechanisms in Agaricales revealed by the genome sequences of Fistulina hepatica and Cylindrobasidium torrendii.</title>
        <authorList>
            <person name="Floudas D."/>
            <person name="Held B.W."/>
            <person name="Riley R."/>
            <person name="Nagy L.G."/>
            <person name="Koehler G."/>
            <person name="Ransdell A.S."/>
            <person name="Younus H."/>
            <person name="Chow J."/>
            <person name="Chiniquy J."/>
            <person name="Lipzen A."/>
            <person name="Tritt A."/>
            <person name="Sun H."/>
            <person name="Haridas S."/>
            <person name="LaButti K."/>
            <person name="Ohm R.A."/>
            <person name="Kues U."/>
            <person name="Blanchette R.A."/>
            <person name="Grigoriev I.V."/>
            <person name="Minto R.E."/>
            <person name="Hibbett D.S."/>
        </authorList>
    </citation>
    <scope>NUCLEOTIDE SEQUENCE [LARGE SCALE GENOMIC DNA]</scope>
    <source>
        <strain evidence="1 2">FP15055 ss-10</strain>
    </source>
</reference>
<name>A0A0D7B7K6_9AGAR</name>
<protein>
    <submittedName>
        <fullName evidence="1">Uncharacterized protein</fullName>
    </submittedName>
</protein>
<evidence type="ECO:0000313" key="1">
    <source>
        <dbReference type="EMBL" id="KIY66472.1"/>
    </source>
</evidence>
<evidence type="ECO:0000313" key="2">
    <source>
        <dbReference type="Proteomes" id="UP000054007"/>
    </source>
</evidence>
<dbReference type="Proteomes" id="UP000054007">
    <property type="component" value="Unassembled WGS sequence"/>
</dbReference>
<organism evidence="1 2">
    <name type="scientific">Cylindrobasidium torrendii FP15055 ss-10</name>
    <dbReference type="NCBI Taxonomy" id="1314674"/>
    <lineage>
        <taxon>Eukaryota</taxon>
        <taxon>Fungi</taxon>
        <taxon>Dikarya</taxon>
        <taxon>Basidiomycota</taxon>
        <taxon>Agaricomycotina</taxon>
        <taxon>Agaricomycetes</taxon>
        <taxon>Agaricomycetidae</taxon>
        <taxon>Agaricales</taxon>
        <taxon>Marasmiineae</taxon>
        <taxon>Physalacriaceae</taxon>
        <taxon>Cylindrobasidium</taxon>
    </lineage>
</organism>
<sequence length="84" mass="9755">MAHTDRLFFVLPKWCIYGAMNEVVRLMRRVYPISPVRSPSMVGYSAVTVLSYPNRACHCSAFYATYLCCSRRVTVRVKKTRRDT</sequence>
<keyword evidence="2" id="KW-1185">Reference proteome</keyword>
<dbReference type="EMBL" id="KN880553">
    <property type="protein sequence ID" value="KIY66472.1"/>
    <property type="molecule type" value="Genomic_DNA"/>
</dbReference>
<accession>A0A0D7B7K6</accession>
<dbReference type="AlphaFoldDB" id="A0A0D7B7K6"/>